<dbReference type="GO" id="GO:0006364">
    <property type="term" value="P:rRNA processing"/>
    <property type="evidence" value="ECO:0007669"/>
    <property type="project" value="InterPro"/>
</dbReference>
<evidence type="ECO:0000256" key="6">
    <source>
        <dbReference type="ARBA" id="ARBA00018339"/>
    </source>
</evidence>
<organism evidence="15 16">
    <name type="scientific">Aspergillus rambellii</name>
    <dbReference type="NCBI Taxonomy" id="308745"/>
    <lineage>
        <taxon>Eukaryota</taxon>
        <taxon>Fungi</taxon>
        <taxon>Dikarya</taxon>
        <taxon>Ascomycota</taxon>
        <taxon>Pezizomycotina</taxon>
        <taxon>Eurotiomycetes</taxon>
        <taxon>Eurotiomycetidae</taxon>
        <taxon>Eurotiales</taxon>
        <taxon>Aspergillaceae</taxon>
        <taxon>Aspergillus</taxon>
        <taxon>Aspergillus subgen. Nidulantes</taxon>
    </lineage>
</organism>
<dbReference type="PANTHER" id="PTHR14211">
    <property type="entry name" value="GLIOMA SUPPRESSOR CANDIDATE REGION GENE 2"/>
    <property type="match status" value="1"/>
</dbReference>
<dbReference type="SUPFAM" id="SSF53098">
    <property type="entry name" value="Ribonuclease H-like"/>
    <property type="match status" value="1"/>
</dbReference>
<evidence type="ECO:0000256" key="3">
    <source>
        <dbReference type="ARBA" id="ARBA00008838"/>
    </source>
</evidence>
<accession>A0A0F8WXZ8</accession>
<dbReference type="GO" id="GO:0008408">
    <property type="term" value="F:3'-5' exonuclease activity"/>
    <property type="evidence" value="ECO:0007669"/>
    <property type="project" value="InterPro"/>
</dbReference>
<dbReference type="OrthoDB" id="5072at2759"/>
<evidence type="ECO:0000256" key="2">
    <source>
        <dbReference type="ARBA" id="ARBA00004642"/>
    </source>
</evidence>
<evidence type="ECO:0000256" key="13">
    <source>
        <dbReference type="SAM" id="MobiDB-lite"/>
    </source>
</evidence>
<evidence type="ECO:0000313" key="15">
    <source>
        <dbReference type="EMBL" id="KKK22405.1"/>
    </source>
</evidence>
<dbReference type="Gene3D" id="2.40.128.680">
    <property type="match status" value="1"/>
</dbReference>
<dbReference type="CDD" id="cd06144">
    <property type="entry name" value="REX4_like"/>
    <property type="match status" value="1"/>
</dbReference>
<dbReference type="InterPro" id="IPR013924">
    <property type="entry name" value="RNase_H2_suC"/>
</dbReference>
<dbReference type="Proteomes" id="UP000034291">
    <property type="component" value="Unassembled WGS sequence"/>
</dbReference>
<keyword evidence="11" id="KW-0539">Nucleus</keyword>
<dbReference type="Pfam" id="PF07767">
    <property type="entry name" value="Nop53"/>
    <property type="match status" value="1"/>
</dbReference>
<keyword evidence="10" id="KW-0269">Exonuclease</keyword>
<dbReference type="Pfam" id="PF08615">
    <property type="entry name" value="RNase_H2_suC"/>
    <property type="match status" value="1"/>
</dbReference>
<sequence>MSSSVKAPQQYSQPSRKGKKAWRKNVDVSEVQEGLRLLKEEEIKGGVLAEKPSEELFTFDTTGSSEIRDAYRKQNKRALKSEEILAQRSAIAALDTRKRVNPKLTDGVIEPKTKKHKSDWVSRKEWLRLKQVAKDGNPMNKSGGSGLYDPWADEADAAPVEDPQFDFLPKPKPKVAPETLKHAPISLAANGKAIPAVLKPNAGTSYNPTFEDWDRLLQEQGAKAVEAEKKRLEEERKEEERQRLIVEAGEDDGGVRSDDESAWEGFESEYEKPEWLNKKRPERKTKTQRNKIQRRKEAERQAKWEAQMQKKEDQVKNAKAIADQMQENKLEVAQHSEDSSDEADDTVLRRRPLGKLRAPEKPVEVTLPDELQDSLRLLKPEGNLLDDRFRTLIVQGKLESRKPISQPKKAKREVTEKWAYKDFKVPDIIMYTTSLCKTPEPITGMELKSLSSNWKKLQETLQKEVSTSTTKRKRSDREPQNALVKKQKTNKEAGKRTPQSVQILKKRKRMSQAGGGENGTQDATEKSVLSRNSTATVSKVNEGRSPTAEIGKYVAMDCEMVGVGPNPDNDSALARVSIVNFNGEQVYDSYVRPKEMVTDWRTHVSGIAPKHMIEARTLEQVQKEVTDILDGRILVGHALRNDLDALLLSHPKRDIRDTSKHPPYRKVAGGGSPRLKVLASEFLGLDIQDGAHSSVEDAKATMLLYRRDKDEFEREHLKKWPVRVAPESKEGGADDKKKKKKKKKTRKRYHHSDTSTTKTSTSISQLSKTFQVLSFAIQGTDGIMFAIQPQQHPETKENSAADTCTPNILPCKVHYDGPVKSLKRYWTPSADEKDTNLQTAYFRGRKLRGRRVAIPEGYEGVVVTQTDRVMPTPRKDVAIVDEDAEPEEPVKILERQATFGDYIVWGHETIPAADDPFVKGVEEWVRFAEAVGVASMRIMSPG</sequence>
<feature type="compositionally biased region" description="Polar residues" evidence="13">
    <location>
        <begin position="1"/>
        <end position="15"/>
    </location>
</feature>
<dbReference type="CDD" id="cd09271">
    <property type="entry name" value="RNase_H2-C"/>
    <property type="match status" value="1"/>
</dbReference>
<comment type="caution">
    <text evidence="15">The sequence shown here is derived from an EMBL/GenBank/DDBJ whole genome shotgun (WGS) entry which is preliminary data.</text>
</comment>
<comment type="function">
    <text evidence="12">Exoribonuclease involved in ribosome biosynthesis. Involved in the processing of ITS1, the internal transcribed spacer localized between the 18S and 5.8S rRNAs.</text>
</comment>
<keyword evidence="7" id="KW-0690">Ribosome biogenesis</keyword>
<feature type="region of interest" description="Disordered" evidence="13">
    <location>
        <begin position="228"/>
        <end position="361"/>
    </location>
</feature>
<feature type="region of interest" description="Disordered" evidence="13">
    <location>
        <begin position="717"/>
        <end position="761"/>
    </location>
</feature>
<dbReference type="InterPro" id="IPR013520">
    <property type="entry name" value="Ribonucl_H"/>
</dbReference>
<comment type="similarity">
    <text evidence="4">Belongs to the REXO4 family.</text>
</comment>
<evidence type="ECO:0000256" key="5">
    <source>
        <dbReference type="ARBA" id="ARBA00016937"/>
    </source>
</evidence>
<dbReference type="STRING" id="308745.A0A0F8WXZ8"/>
<dbReference type="InterPro" id="IPR036397">
    <property type="entry name" value="RNaseH_sf"/>
</dbReference>
<dbReference type="GO" id="GO:0005730">
    <property type="term" value="C:nucleolus"/>
    <property type="evidence" value="ECO:0007669"/>
    <property type="project" value="UniProtKB-SubCell"/>
</dbReference>
<dbReference type="EMBL" id="JZBS01001500">
    <property type="protein sequence ID" value="KKK22405.1"/>
    <property type="molecule type" value="Genomic_DNA"/>
</dbReference>
<feature type="compositionally biased region" description="Polar residues" evidence="13">
    <location>
        <begin position="519"/>
        <end position="539"/>
    </location>
</feature>
<dbReference type="Pfam" id="PF00929">
    <property type="entry name" value="RNase_T"/>
    <property type="match status" value="1"/>
</dbReference>
<dbReference type="GO" id="GO:0006401">
    <property type="term" value="P:RNA catabolic process"/>
    <property type="evidence" value="ECO:0007669"/>
    <property type="project" value="InterPro"/>
</dbReference>
<feature type="compositionally biased region" description="Basic residues" evidence="13">
    <location>
        <begin position="280"/>
        <end position="294"/>
    </location>
</feature>
<name>A0A0F8WXZ8_9EURO</name>
<feature type="compositionally biased region" description="Basic and acidic residues" evidence="13">
    <location>
        <begin position="228"/>
        <end position="244"/>
    </location>
</feature>
<evidence type="ECO:0000256" key="8">
    <source>
        <dbReference type="ARBA" id="ARBA00022722"/>
    </source>
</evidence>
<feature type="compositionally biased region" description="Basic residues" evidence="13">
    <location>
        <begin position="737"/>
        <end position="750"/>
    </location>
</feature>
<protein>
    <recommendedName>
        <fullName evidence="5">RNA exonuclease 4</fullName>
    </recommendedName>
    <alternativeName>
        <fullName evidence="6">Ribosome biogenesis protein NOP53</fullName>
    </alternativeName>
</protein>
<dbReference type="InterPro" id="IPR012337">
    <property type="entry name" value="RNaseH-like_sf"/>
</dbReference>
<comment type="similarity">
    <text evidence="3">Belongs to the NOP53 family.</text>
</comment>
<evidence type="ECO:0000259" key="14">
    <source>
        <dbReference type="SMART" id="SM00479"/>
    </source>
</evidence>
<evidence type="ECO:0000256" key="10">
    <source>
        <dbReference type="ARBA" id="ARBA00022839"/>
    </source>
</evidence>
<proteinExistence type="inferred from homology"/>
<evidence type="ECO:0000256" key="9">
    <source>
        <dbReference type="ARBA" id="ARBA00022801"/>
    </source>
</evidence>
<gene>
    <name evidence="15" type="ORF">ARAM_001436</name>
</gene>
<evidence type="ECO:0000256" key="12">
    <source>
        <dbReference type="ARBA" id="ARBA00025599"/>
    </source>
</evidence>
<dbReference type="GO" id="GO:0008097">
    <property type="term" value="F:5S rRNA binding"/>
    <property type="evidence" value="ECO:0007669"/>
    <property type="project" value="TreeGrafter"/>
</dbReference>
<feature type="compositionally biased region" description="Basic and acidic residues" evidence="13">
    <location>
        <begin position="269"/>
        <end position="279"/>
    </location>
</feature>
<dbReference type="AlphaFoldDB" id="A0A0F8WXZ8"/>
<evidence type="ECO:0000256" key="7">
    <source>
        <dbReference type="ARBA" id="ARBA00022517"/>
    </source>
</evidence>
<dbReference type="InterPro" id="IPR037431">
    <property type="entry name" value="REX4_DEDDh_dom"/>
</dbReference>
<evidence type="ECO:0000256" key="11">
    <source>
        <dbReference type="ARBA" id="ARBA00023242"/>
    </source>
</evidence>
<dbReference type="InterPro" id="IPR011687">
    <property type="entry name" value="Nop53/GLTSCR2"/>
</dbReference>
<evidence type="ECO:0000256" key="4">
    <source>
        <dbReference type="ARBA" id="ARBA00010489"/>
    </source>
</evidence>
<dbReference type="GO" id="GO:0000027">
    <property type="term" value="P:ribosomal large subunit assembly"/>
    <property type="evidence" value="ECO:0007669"/>
    <property type="project" value="TreeGrafter"/>
</dbReference>
<dbReference type="PANTHER" id="PTHR14211:SF7">
    <property type="entry name" value="RIBOSOME BIOGENESIS PROTEIN NOP53"/>
    <property type="match status" value="1"/>
</dbReference>
<keyword evidence="8" id="KW-0540">Nuclease</keyword>
<keyword evidence="9" id="KW-0378">Hydrolase</keyword>
<keyword evidence="16" id="KW-1185">Reference proteome</keyword>
<feature type="compositionally biased region" description="Basic and acidic residues" evidence="13">
    <location>
        <begin position="295"/>
        <end position="316"/>
    </location>
</feature>
<dbReference type="GO" id="GO:0005654">
    <property type="term" value="C:nucleoplasm"/>
    <property type="evidence" value="ECO:0007669"/>
    <property type="project" value="UniProtKB-SubCell"/>
</dbReference>
<feature type="region of interest" description="Disordered" evidence="13">
    <location>
        <begin position="462"/>
        <end position="543"/>
    </location>
</feature>
<feature type="compositionally biased region" description="Basic and acidic residues" evidence="13">
    <location>
        <begin position="726"/>
        <end position="736"/>
    </location>
</feature>
<feature type="region of interest" description="Disordered" evidence="13">
    <location>
        <begin position="1"/>
        <end position="25"/>
    </location>
</feature>
<dbReference type="SMART" id="SM00479">
    <property type="entry name" value="EXOIII"/>
    <property type="match status" value="1"/>
</dbReference>
<feature type="domain" description="Exonuclease" evidence="14">
    <location>
        <begin position="552"/>
        <end position="714"/>
    </location>
</feature>
<feature type="compositionally biased region" description="Basic and acidic residues" evidence="13">
    <location>
        <begin position="326"/>
        <end position="338"/>
    </location>
</feature>
<reference evidence="15 16" key="1">
    <citation type="submission" date="2015-02" db="EMBL/GenBank/DDBJ databases">
        <title>Draft Genome Sequences of Two Closely-Related Aflatoxigenic Aspergillus Species Obtained from the Cote d'Ivoire.</title>
        <authorList>
            <person name="Moore G.G."/>
            <person name="Beltz S.B."/>
            <person name="Mack B.M."/>
        </authorList>
    </citation>
    <scope>NUCLEOTIDE SEQUENCE [LARGE SCALE GENOMIC DNA]</scope>
    <source>
        <strain evidence="15 16">SRRC1468</strain>
    </source>
</reference>
<dbReference type="FunFam" id="3.30.420.10:FF:000007">
    <property type="entry name" value="Interferon-stimulated exonuclease gene 20"/>
    <property type="match status" value="1"/>
</dbReference>
<dbReference type="Gene3D" id="3.30.420.10">
    <property type="entry name" value="Ribonuclease H-like superfamily/Ribonuclease H"/>
    <property type="match status" value="1"/>
</dbReference>
<comment type="subcellular location">
    <subcellularLocation>
        <location evidence="1">Nucleus</location>
        <location evidence="1">Nucleolus</location>
    </subcellularLocation>
    <subcellularLocation>
        <location evidence="2">Nucleus</location>
        <location evidence="2">Nucleoplasm</location>
    </subcellularLocation>
</comment>
<dbReference type="GO" id="GO:0032299">
    <property type="term" value="C:ribonuclease H2 complex"/>
    <property type="evidence" value="ECO:0007669"/>
    <property type="project" value="InterPro"/>
</dbReference>
<feature type="region of interest" description="Disordered" evidence="13">
    <location>
        <begin position="132"/>
        <end position="176"/>
    </location>
</feature>
<evidence type="ECO:0000256" key="1">
    <source>
        <dbReference type="ARBA" id="ARBA00004604"/>
    </source>
</evidence>
<evidence type="ECO:0000313" key="16">
    <source>
        <dbReference type="Proteomes" id="UP000034291"/>
    </source>
</evidence>